<comment type="similarity">
    <text evidence="1">Belongs to the glycosyl hydrolase 16 family.</text>
</comment>
<feature type="compositionally biased region" description="Polar residues" evidence="2">
    <location>
        <begin position="1"/>
        <end position="25"/>
    </location>
</feature>
<evidence type="ECO:0000313" key="4">
    <source>
        <dbReference type="EMBL" id="TYR94314.1"/>
    </source>
</evidence>
<dbReference type="CDD" id="cd08023">
    <property type="entry name" value="GH16_laminarinase_like"/>
    <property type="match status" value="1"/>
</dbReference>
<dbReference type="PANTHER" id="PTHR10963">
    <property type="entry name" value="GLYCOSYL HYDROLASE-RELATED"/>
    <property type="match status" value="1"/>
</dbReference>
<dbReference type="PANTHER" id="PTHR10963:SF55">
    <property type="entry name" value="GLYCOSIDE HYDROLASE FAMILY 16 PROTEIN"/>
    <property type="match status" value="1"/>
</dbReference>
<dbReference type="SUPFAM" id="SSF49899">
    <property type="entry name" value="Concanavalin A-like lectins/glucanases"/>
    <property type="match status" value="1"/>
</dbReference>
<accession>A0A5D4LX60</accession>
<dbReference type="InterPro" id="IPR050546">
    <property type="entry name" value="Glycosyl_Hydrlase_16"/>
</dbReference>
<evidence type="ECO:0000256" key="1">
    <source>
        <dbReference type="ARBA" id="ARBA00006865"/>
    </source>
</evidence>
<dbReference type="GO" id="GO:0005975">
    <property type="term" value="P:carbohydrate metabolic process"/>
    <property type="evidence" value="ECO:0007669"/>
    <property type="project" value="InterPro"/>
</dbReference>
<dbReference type="PROSITE" id="PS51762">
    <property type="entry name" value="GH16_2"/>
    <property type="match status" value="1"/>
</dbReference>
<dbReference type="AlphaFoldDB" id="A0A5D4LX60"/>
<dbReference type="EMBL" id="VTEG01000040">
    <property type="protein sequence ID" value="TYR94314.1"/>
    <property type="molecule type" value="Genomic_DNA"/>
</dbReference>
<dbReference type="Proteomes" id="UP000325182">
    <property type="component" value="Unassembled WGS sequence"/>
</dbReference>
<reference evidence="4 5" key="1">
    <citation type="submission" date="2019-08" db="EMBL/GenBank/DDBJ databases">
        <title>Bacillus genomes from the desert of Cuatro Cienegas, Coahuila.</title>
        <authorList>
            <person name="Olmedo-Alvarez G."/>
        </authorList>
    </citation>
    <scope>NUCLEOTIDE SEQUENCE [LARGE SCALE GENOMIC DNA]</scope>
    <source>
        <strain evidence="4 5">CH128b_4D</strain>
    </source>
</reference>
<evidence type="ECO:0000256" key="2">
    <source>
        <dbReference type="SAM" id="MobiDB-lite"/>
    </source>
</evidence>
<feature type="region of interest" description="Disordered" evidence="2">
    <location>
        <begin position="1"/>
        <end position="42"/>
    </location>
</feature>
<name>A0A5D4LX60_9BACI</name>
<evidence type="ECO:0000313" key="5">
    <source>
        <dbReference type="Proteomes" id="UP000325182"/>
    </source>
</evidence>
<dbReference type="Pfam" id="PF00722">
    <property type="entry name" value="Glyco_hydro_16"/>
    <property type="match status" value="1"/>
</dbReference>
<dbReference type="GO" id="GO:0004553">
    <property type="term" value="F:hydrolase activity, hydrolyzing O-glycosyl compounds"/>
    <property type="evidence" value="ECO:0007669"/>
    <property type="project" value="InterPro"/>
</dbReference>
<feature type="domain" description="GH16" evidence="3">
    <location>
        <begin position="38"/>
        <end position="273"/>
    </location>
</feature>
<dbReference type="InterPro" id="IPR000757">
    <property type="entry name" value="Beta-glucanase-like"/>
</dbReference>
<organism evidence="4 5">
    <name type="scientific">Rossellomorea vietnamensis</name>
    <dbReference type="NCBI Taxonomy" id="218284"/>
    <lineage>
        <taxon>Bacteria</taxon>
        <taxon>Bacillati</taxon>
        <taxon>Bacillota</taxon>
        <taxon>Bacilli</taxon>
        <taxon>Bacillales</taxon>
        <taxon>Bacillaceae</taxon>
        <taxon>Rossellomorea</taxon>
    </lineage>
</organism>
<sequence>MAGCSPQTENIQEDSISNTENTAHSEVQAVPKEKLKSSSKVNTDLPGGWSLVWSDEFEEPQHLNNLWKLQDWPSFKNNELQYYSPKNVFIQDGMMVLTTKRERFKGKEYTSGAVTTEDIFEFTYGKIEIRAKIPKGKGMFPAFWLVNSHDGSWLPEIDIMENIGQNPNEIFQVVHWMDEEDGQKMDHYQYTSEDTEFSAGFHNYGLVWEKDKITWTLDGEKIFETEKFSPDSPLYLYLNTAVGGNWPGDPDPEETFPKEMMIDYVRVYQQTNGE</sequence>
<gene>
    <name evidence="4" type="ORF">FZC84_22595</name>
</gene>
<protein>
    <submittedName>
        <fullName evidence="4">Glycoside hydrolase family 16 protein</fullName>
    </submittedName>
</protein>
<dbReference type="InterPro" id="IPR013320">
    <property type="entry name" value="ConA-like_dom_sf"/>
</dbReference>
<evidence type="ECO:0000259" key="3">
    <source>
        <dbReference type="PROSITE" id="PS51762"/>
    </source>
</evidence>
<comment type="caution">
    <text evidence="4">The sequence shown here is derived from an EMBL/GenBank/DDBJ whole genome shotgun (WGS) entry which is preliminary data.</text>
</comment>
<dbReference type="Gene3D" id="2.60.120.200">
    <property type="match status" value="1"/>
</dbReference>
<keyword evidence="4" id="KW-0378">Hydrolase</keyword>
<proteinExistence type="inferred from homology"/>